<comment type="similarity">
    <text evidence="2">Belongs to the flavin monoamine oxidase family.</text>
</comment>
<proteinExistence type="inferred from homology"/>
<dbReference type="Pfam" id="PF13450">
    <property type="entry name" value="NAD_binding_8"/>
    <property type="match status" value="1"/>
</dbReference>
<evidence type="ECO:0000259" key="6">
    <source>
        <dbReference type="Pfam" id="PF01593"/>
    </source>
</evidence>
<dbReference type="eggNOG" id="KOG0029">
    <property type="taxonomic scope" value="Eukaryota"/>
</dbReference>
<name>B4LVU0_DROVI</name>
<dbReference type="GO" id="GO:0005741">
    <property type="term" value="C:mitochondrial outer membrane"/>
    <property type="evidence" value="ECO:0007669"/>
    <property type="project" value="UniProtKB-SubCell"/>
</dbReference>
<dbReference type="PhylomeDB" id="B4LVU0"/>
<keyword evidence="5" id="KW-0812">Transmembrane</keyword>
<dbReference type="PANTHER" id="PTHR43563:SF1">
    <property type="entry name" value="AMINE OXIDASE [FLAVIN-CONTAINING] B"/>
    <property type="match status" value="1"/>
</dbReference>
<gene>
    <name evidence="7" type="primary">Dvir\GJ24210</name>
    <name evidence="7" type="ORF">Dvir_GJ24210</name>
</gene>
<protein>
    <recommendedName>
        <fullName evidence="3">monoamine oxidase</fullName>
        <ecNumber evidence="3">1.4.3.4</ecNumber>
    </recommendedName>
</protein>
<evidence type="ECO:0000256" key="1">
    <source>
        <dbReference type="ARBA" id="ARBA00004362"/>
    </source>
</evidence>
<dbReference type="STRING" id="7244.B4LVU0"/>
<dbReference type="InterPro" id="IPR050703">
    <property type="entry name" value="Flavin_MAO"/>
</dbReference>
<dbReference type="Proteomes" id="UP000008792">
    <property type="component" value="Unassembled WGS sequence"/>
</dbReference>
<comment type="catalytic activity">
    <reaction evidence="4">
        <text>a secondary aliphatic amine + O2 + H2O = a primary amine + an aldehyde + H2O2</text>
        <dbReference type="Rhea" id="RHEA:26414"/>
        <dbReference type="ChEBI" id="CHEBI:15377"/>
        <dbReference type="ChEBI" id="CHEBI:15379"/>
        <dbReference type="ChEBI" id="CHEBI:16240"/>
        <dbReference type="ChEBI" id="CHEBI:17478"/>
        <dbReference type="ChEBI" id="CHEBI:58855"/>
        <dbReference type="ChEBI" id="CHEBI:65296"/>
        <dbReference type="EC" id="1.4.3.4"/>
    </reaction>
</comment>
<dbReference type="OrthoDB" id="7777654at2759"/>
<dbReference type="PANTHER" id="PTHR43563">
    <property type="entry name" value="AMINE OXIDASE"/>
    <property type="match status" value="1"/>
</dbReference>
<dbReference type="KEGG" id="dvi:6630034"/>
<dbReference type="InterPro" id="IPR036188">
    <property type="entry name" value="FAD/NAD-bd_sf"/>
</dbReference>
<dbReference type="SMR" id="B4LVU0"/>
<feature type="transmembrane region" description="Helical" evidence="5">
    <location>
        <begin position="453"/>
        <end position="474"/>
    </location>
</feature>
<dbReference type="HOGENOM" id="CLU_572753_0_0_1"/>
<organism evidence="7 8">
    <name type="scientific">Drosophila virilis</name>
    <name type="common">Fruit fly</name>
    <dbReference type="NCBI Taxonomy" id="7244"/>
    <lineage>
        <taxon>Eukaryota</taxon>
        <taxon>Metazoa</taxon>
        <taxon>Ecdysozoa</taxon>
        <taxon>Arthropoda</taxon>
        <taxon>Hexapoda</taxon>
        <taxon>Insecta</taxon>
        <taxon>Pterygota</taxon>
        <taxon>Neoptera</taxon>
        <taxon>Endopterygota</taxon>
        <taxon>Diptera</taxon>
        <taxon>Brachycera</taxon>
        <taxon>Muscomorpha</taxon>
        <taxon>Ephydroidea</taxon>
        <taxon>Drosophilidae</taxon>
        <taxon>Drosophila</taxon>
    </lineage>
</organism>
<keyword evidence="8" id="KW-1185">Reference proteome</keyword>
<dbReference type="EMBL" id="CH940650">
    <property type="protein sequence ID" value="EDW67545.1"/>
    <property type="molecule type" value="Genomic_DNA"/>
</dbReference>
<dbReference type="InterPro" id="IPR002937">
    <property type="entry name" value="Amino_oxidase"/>
</dbReference>
<dbReference type="AlphaFoldDB" id="B4LVU0"/>
<dbReference type="Pfam" id="PF01593">
    <property type="entry name" value="Amino_oxidase"/>
    <property type="match status" value="1"/>
</dbReference>
<dbReference type="SUPFAM" id="SSF51905">
    <property type="entry name" value="FAD/NAD(P)-binding domain"/>
    <property type="match status" value="1"/>
</dbReference>
<evidence type="ECO:0000256" key="5">
    <source>
        <dbReference type="SAM" id="Phobius"/>
    </source>
</evidence>
<reference evidence="7 8" key="1">
    <citation type="journal article" date="2007" name="Nature">
        <title>Evolution of genes and genomes on the Drosophila phylogeny.</title>
        <authorList>
            <consortium name="Drosophila 12 Genomes Consortium"/>
            <person name="Clark A.G."/>
            <person name="Eisen M.B."/>
            <person name="Smith D.R."/>
            <person name="Bergman C.M."/>
            <person name="Oliver B."/>
            <person name="Markow T.A."/>
            <person name="Kaufman T.C."/>
            <person name="Kellis M."/>
            <person name="Gelbart W."/>
            <person name="Iyer V.N."/>
            <person name="Pollard D.A."/>
            <person name="Sackton T.B."/>
            <person name="Larracuente A.M."/>
            <person name="Singh N.D."/>
            <person name="Abad J.P."/>
            <person name="Abt D.N."/>
            <person name="Adryan B."/>
            <person name="Aguade M."/>
            <person name="Akashi H."/>
            <person name="Anderson W.W."/>
            <person name="Aquadro C.F."/>
            <person name="Ardell D.H."/>
            <person name="Arguello R."/>
            <person name="Artieri C.G."/>
            <person name="Barbash D.A."/>
            <person name="Barker D."/>
            <person name="Barsanti P."/>
            <person name="Batterham P."/>
            <person name="Batzoglou S."/>
            <person name="Begun D."/>
            <person name="Bhutkar A."/>
            <person name="Blanco E."/>
            <person name="Bosak S.A."/>
            <person name="Bradley R.K."/>
            <person name="Brand A.D."/>
            <person name="Brent M.R."/>
            <person name="Brooks A.N."/>
            <person name="Brown R.H."/>
            <person name="Butlin R.K."/>
            <person name="Caggese C."/>
            <person name="Calvi B.R."/>
            <person name="Bernardo de Carvalho A."/>
            <person name="Caspi A."/>
            <person name="Castrezana S."/>
            <person name="Celniker S.E."/>
            <person name="Chang J.L."/>
            <person name="Chapple C."/>
            <person name="Chatterji S."/>
            <person name="Chinwalla A."/>
            <person name="Civetta A."/>
            <person name="Clifton S.W."/>
            <person name="Comeron J.M."/>
            <person name="Costello J.C."/>
            <person name="Coyne J.A."/>
            <person name="Daub J."/>
            <person name="David R.G."/>
            <person name="Delcher A.L."/>
            <person name="Delehaunty K."/>
            <person name="Do C.B."/>
            <person name="Ebling H."/>
            <person name="Edwards K."/>
            <person name="Eickbush T."/>
            <person name="Evans J.D."/>
            <person name="Filipski A."/>
            <person name="Findeiss S."/>
            <person name="Freyhult E."/>
            <person name="Fulton L."/>
            <person name="Fulton R."/>
            <person name="Garcia A.C."/>
            <person name="Gardiner A."/>
            <person name="Garfield D.A."/>
            <person name="Garvin B.E."/>
            <person name="Gibson G."/>
            <person name="Gilbert D."/>
            <person name="Gnerre S."/>
            <person name="Godfrey J."/>
            <person name="Good R."/>
            <person name="Gotea V."/>
            <person name="Gravely B."/>
            <person name="Greenberg A.J."/>
            <person name="Griffiths-Jones S."/>
            <person name="Gross S."/>
            <person name="Guigo R."/>
            <person name="Gustafson E.A."/>
            <person name="Haerty W."/>
            <person name="Hahn M.W."/>
            <person name="Halligan D.L."/>
            <person name="Halpern A.L."/>
            <person name="Halter G.M."/>
            <person name="Han M.V."/>
            <person name="Heger A."/>
            <person name="Hillier L."/>
            <person name="Hinrichs A.S."/>
            <person name="Holmes I."/>
            <person name="Hoskins R.A."/>
            <person name="Hubisz M.J."/>
            <person name="Hultmark D."/>
            <person name="Huntley M.A."/>
            <person name="Jaffe D.B."/>
            <person name="Jagadeeshan S."/>
            <person name="Jeck W.R."/>
            <person name="Johnson J."/>
            <person name="Jones C.D."/>
            <person name="Jordan W.C."/>
            <person name="Karpen G.H."/>
            <person name="Kataoka E."/>
            <person name="Keightley P.D."/>
            <person name="Kheradpour P."/>
            <person name="Kirkness E.F."/>
            <person name="Koerich L.B."/>
            <person name="Kristiansen K."/>
            <person name="Kudrna D."/>
            <person name="Kulathinal R.J."/>
            <person name="Kumar S."/>
            <person name="Kwok R."/>
            <person name="Lander E."/>
            <person name="Langley C.H."/>
            <person name="Lapoint R."/>
            <person name="Lazzaro B.P."/>
            <person name="Lee S.J."/>
            <person name="Levesque L."/>
            <person name="Li R."/>
            <person name="Lin C.F."/>
            <person name="Lin M.F."/>
            <person name="Lindblad-Toh K."/>
            <person name="Llopart A."/>
            <person name="Long M."/>
            <person name="Low L."/>
            <person name="Lozovsky E."/>
            <person name="Lu J."/>
            <person name="Luo M."/>
            <person name="Machado C.A."/>
            <person name="Makalowski W."/>
            <person name="Marzo M."/>
            <person name="Matsuda M."/>
            <person name="Matzkin L."/>
            <person name="McAllister B."/>
            <person name="McBride C.S."/>
            <person name="McKernan B."/>
            <person name="McKernan K."/>
            <person name="Mendez-Lago M."/>
            <person name="Minx P."/>
            <person name="Mollenhauer M.U."/>
            <person name="Montooth K."/>
            <person name="Mount S.M."/>
            <person name="Mu X."/>
            <person name="Myers E."/>
            <person name="Negre B."/>
            <person name="Newfeld S."/>
            <person name="Nielsen R."/>
            <person name="Noor M.A."/>
            <person name="O'Grady P."/>
            <person name="Pachter L."/>
            <person name="Papaceit M."/>
            <person name="Parisi M.J."/>
            <person name="Parisi M."/>
            <person name="Parts L."/>
            <person name="Pedersen J.S."/>
            <person name="Pesole G."/>
            <person name="Phillippy A.M."/>
            <person name="Ponting C.P."/>
            <person name="Pop M."/>
            <person name="Porcelli D."/>
            <person name="Powell J.R."/>
            <person name="Prohaska S."/>
            <person name="Pruitt K."/>
            <person name="Puig M."/>
            <person name="Quesneville H."/>
            <person name="Ram K.R."/>
            <person name="Rand D."/>
            <person name="Rasmussen M.D."/>
            <person name="Reed L.K."/>
            <person name="Reenan R."/>
            <person name="Reily A."/>
            <person name="Remington K.A."/>
            <person name="Rieger T.T."/>
            <person name="Ritchie M.G."/>
            <person name="Robin C."/>
            <person name="Rogers Y.H."/>
            <person name="Rohde C."/>
            <person name="Rozas J."/>
            <person name="Rubenfield M.J."/>
            <person name="Ruiz A."/>
            <person name="Russo S."/>
            <person name="Salzberg S.L."/>
            <person name="Sanchez-Gracia A."/>
            <person name="Saranga D.J."/>
            <person name="Sato H."/>
            <person name="Schaeffer S.W."/>
            <person name="Schatz M.C."/>
            <person name="Schlenke T."/>
            <person name="Schwartz R."/>
            <person name="Segarra C."/>
            <person name="Singh R.S."/>
            <person name="Sirot L."/>
            <person name="Sirota M."/>
            <person name="Sisneros N.B."/>
            <person name="Smith C.D."/>
            <person name="Smith T.F."/>
            <person name="Spieth J."/>
            <person name="Stage D.E."/>
            <person name="Stark A."/>
            <person name="Stephan W."/>
            <person name="Strausberg R.L."/>
            <person name="Strempel S."/>
            <person name="Sturgill D."/>
            <person name="Sutton G."/>
            <person name="Sutton G.G."/>
            <person name="Tao W."/>
            <person name="Teichmann S."/>
            <person name="Tobari Y.N."/>
            <person name="Tomimura Y."/>
            <person name="Tsolas J.M."/>
            <person name="Valente V.L."/>
            <person name="Venter E."/>
            <person name="Venter J.C."/>
            <person name="Vicario S."/>
            <person name="Vieira F.G."/>
            <person name="Vilella A.J."/>
            <person name="Villasante A."/>
            <person name="Walenz B."/>
            <person name="Wang J."/>
            <person name="Wasserman M."/>
            <person name="Watts T."/>
            <person name="Wilson D."/>
            <person name="Wilson R.K."/>
            <person name="Wing R.A."/>
            <person name="Wolfner M.F."/>
            <person name="Wong A."/>
            <person name="Wong G.K."/>
            <person name="Wu C.I."/>
            <person name="Wu G."/>
            <person name="Yamamoto D."/>
            <person name="Yang H.P."/>
            <person name="Yang S.P."/>
            <person name="Yorke J.A."/>
            <person name="Yoshida K."/>
            <person name="Zdobnov E."/>
            <person name="Zhang P."/>
            <person name="Zhang Y."/>
            <person name="Zimin A.V."/>
            <person name="Baldwin J."/>
            <person name="Abdouelleil A."/>
            <person name="Abdulkadir J."/>
            <person name="Abebe A."/>
            <person name="Abera B."/>
            <person name="Abreu J."/>
            <person name="Acer S.C."/>
            <person name="Aftuck L."/>
            <person name="Alexander A."/>
            <person name="An P."/>
            <person name="Anderson E."/>
            <person name="Anderson S."/>
            <person name="Arachi H."/>
            <person name="Azer M."/>
            <person name="Bachantsang P."/>
            <person name="Barry A."/>
            <person name="Bayul T."/>
            <person name="Berlin A."/>
            <person name="Bessette D."/>
            <person name="Bloom T."/>
            <person name="Blye J."/>
            <person name="Boguslavskiy L."/>
            <person name="Bonnet C."/>
            <person name="Boukhgalter B."/>
            <person name="Bourzgui I."/>
            <person name="Brown A."/>
            <person name="Cahill P."/>
            <person name="Channer S."/>
            <person name="Cheshatsang Y."/>
            <person name="Chuda L."/>
            <person name="Citroen M."/>
            <person name="Collymore A."/>
            <person name="Cooke P."/>
            <person name="Costello M."/>
            <person name="D'Aco K."/>
            <person name="Daza R."/>
            <person name="De Haan G."/>
            <person name="DeGray S."/>
            <person name="DeMaso C."/>
            <person name="Dhargay N."/>
            <person name="Dooley K."/>
            <person name="Dooley E."/>
            <person name="Doricent M."/>
            <person name="Dorje P."/>
            <person name="Dorjee K."/>
            <person name="Dupes A."/>
            <person name="Elong R."/>
            <person name="Falk J."/>
            <person name="Farina A."/>
            <person name="Faro S."/>
            <person name="Ferguson D."/>
            <person name="Fisher S."/>
            <person name="Foley C.D."/>
            <person name="Franke A."/>
            <person name="Friedrich D."/>
            <person name="Gadbois L."/>
            <person name="Gearin G."/>
            <person name="Gearin C.R."/>
            <person name="Giannoukos G."/>
            <person name="Goode T."/>
            <person name="Graham J."/>
            <person name="Grandbois E."/>
            <person name="Grewal S."/>
            <person name="Gyaltsen K."/>
            <person name="Hafez N."/>
            <person name="Hagos B."/>
            <person name="Hall J."/>
            <person name="Henson C."/>
            <person name="Hollinger A."/>
            <person name="Honan T."/>
            <person name="Huard M.D."/>
            <person name="Hughes L."/>
            <person name="Hurhula B."/>
            <person name="Husby M.E."/>
            <person name="Kamat A."/>
            <person name="Kanga B."/>
            <person name="Kashin S."/>
            <person name="Khazanovich D."/>
            <person name="Kisner P."/>
            <person name="Lance K."/>
            <person name="Lara M."/>
            <person name="Lee W."/>
            <person name="Lennon N."/>
            <person name="Letendre F."/>
            <person name="LeVine R."/>
            <person name="Lipovsky A."/>
            <person name="Liu X."/>
            <person name="Liu J."/>
            <person name="Liu S."/>
            <person name="Lokyitsang T."/>
            <person name="Lokyitsang Y."/>
            <person name="Lubonja R."/>
            <person name="Lui A."/>
            <person name="MacDonald P."/>
            <person name="Magnisalis V."/>
            <person name="Maru K."/>
            <person name="Matthews C."/>
            <person name="McCusker W."/>
            <person name="McDonough S."/>
            <person name="Mehta T."/>
            <person name="Meldrim J."/>
            <person name="Meneus L."/>
            <person name="Mihai O."/>
            <person name="Mihalev A."/>
            <person name="Mihova T."/>
            <person name="Mittelman R."/>
            <person name="Mlenga V."/>
            <person name="Montmayeur A."/>
            <person name="Mulrain L."/>
            <person name="Navidi A."/>
            <person name="Naylor J."/>
            <person name="Negash T."/>
            <person name="Nguyen T."/>
            <person name="Nguyen N."/>
            <person name="Nicol R."/>
            <person name="Norbu C."/>
            <person name="Norbu N."/>
            <person name="Novod N."/>
            <person name="O'Neill B."/>
            <person name="Osman S."/>
            <person name="Markiewicz E."/>
            <person name="Oyono O.L."/>
            <person name="Patti C."/>
            <person name="Phunkhang P."/>
            <person name="Pierre F."/>
            <person name="Priest M."/>
            <person name="Raghuraman S."/>
            <person name="Rege F."/>
            <person name="Reyes R."/>
            <person name="Rise C."/>
            <person name="Rogov P."/>
            <person name="Ross K."/>
            <person name="Ryan E."/>
            <person name="Settipalli S."/>
            <person name="Shea T."/>
            <person name="Sherpa N."/>
            <person name="Shi L."/>
            <person name="Shih D."/>
            <person name="Sparrow T."/>
            <person name="Spaulding J."/>
            <person name="Stalker J."/>
            <person name="Stange-Thomann N."/>
            <person name="Stavropoulos S."/>
            <person name="Stone C."/>
            <person name="Strader C."/>
            <person name="Tesfaye S."/>
            <person name="Thomson T."/>
            <person name="Thoulutsang Y."/>
            <person name="Thoulutsang D."/>
            <person name="Topham K."/>
            <person name="Topping I."/>
            <person name="Tsamla T."/>
            <person name="Vassiliev H."/>
            <person name="Vo A."/>
            <person name="Wangchuk T."/>
            <person name="Wangdi T."/>
            <person name="Weiand M."/>
            <person name="Wilkinson J."/>
            <person name="Wilson A."/>
            <person name="Yadav S."/>
            <person name="Young G."/>
            <person name="Yu Q."/>
            <person name="Zembek L."/>
            <person name="Zhong D."/>
            <person name="Zimmer A."/>
            <person name="Zwirko Z."/>
            <person name="Jaffe D.B."/>
            <person name="Alvarez P."/>
            <person name="Brockman W."/>
            <person name="Butler J."/>
            <person name="Chin C."/>
            <person name="Gnerre S."/>
            <person name="Grabherr M."/>
            <person name="Kleber M."/>
            <person name="Mauceli E."/>
            <person name="MacCallum I."/>
        </authorList>
    </citation>
    <scope>NUCLEOTIDE SEQUENCE [LARGE SCALE GENOMIC DNA]</scope>
    <source>
        <strain evidence="8">Tucson 15010-1051.87</strain>
    </source>
</reference>
<keyword evidence="5" id="KW-1133">Transmembrane helix</keyword>
<evidence type="ECO:0000256" key="2">
    <source>
        <dbReference type="ARBA" id="ARBA00005995"/>
    </source>
</evidence>
<evidence type="ECO:0000256" key="4">
    <source>
        <dbReference type="ARBA" id="ARBA00048448"/>
    </source>
</evidence>
<evidence type="ECO:0000313" key="7">
    <source>
        <dbReference type="EMBL" id="EDW67545.1"/>
    </source>
</evidence>
<evidence type="ECO:0000256" key="3">
    <source>
        <dbReference type="ARBA" id="ARBA00012804"/>
    </source>
</evidence>
<dbReference type="EC" id="1.4.3.4" evidence="3"/>
<feature type="domain" description="Amine oxidase" evidence="6">
    <location>
        <begin position="108"/>
        <end position="319"/>
    </location>
</feature>
<evidence type="ECO:0000313" key="8">
    <source>
        <dbReference type="Proteomes" id="UP000008792"/>
    </source>
</evidence>
<dbReference type="GO" id="GO:0097621">
    <property type="term" value="F:monoamine oxidase activity"/>
    <property type="evidence" value="ECO:0007669"/>
    <property type="project" value="UniProtKB-EC"/>
</dbReference>
<dbReference type="FunCoup" id="B4LVU0">
    <property type="interactions" value="183"/>
</dbReference>
<keyword evidence="5" id="KW-0472">Membrane</keyword>
<dbReference type="InParanoid" id="B4LVU0"/>
<sequence length="475" mass="53996">MDLPFGNELPQIDILIVGAGLSGLTSAVKILSKEHSLNVKIIDENNKPGGQLRGKGTCFVSKEQKELIAFITQLNVALFQHDSHEQTLSRCWELDRGLTSVPAKFELWRYINMLDMRMKKFSSVRYEFRERIPTMERHIVTNLFFNLSREFMYQLVHLASGMQASDINYDEFMCLCSTSGGLNVLIDLLLAMPESIMSLSCGKLLETLHEKLKYTEILNNVKAVKVEHFKNYVQVTDSHGKKHKAEAVILAIPWDKVNKLQFEPQLPRQFRIPSRRTKKSKSMITQYSMRYNKPVWISQGYSGQFLNIRPLVVGYALNSGEYCGYMLHTVEEADSVRTTVLDLLAEQFGEEMLDPLTYKQETCELNTAIHKPQIKPWHRVIWSSSAAAATKDRNLMAGAVESGVRAAINALFVIRPQVVCWRDLQDVQDKNRYVGPSPGYFAGLLSRLNLYNITFYGVFVIGLICLLNFGYGAIG</sequence>
<dbReference type="OMA" id="PIPFYFD"/>
<comment type="subcellular location">
    <subcellularLocation>
        <location evidence="1">Mitochondrion outer membrane</location>
        <topology evidence="1">Single-pass type IV membrane protein</topology>
        <orientation evidence="1">Cytoplasmic side</orientation>
    </subcellularLocation>
</comment>
<dbReference type="Gene3D" id="3.50.50.60">
    <property type="entry name" value="FAD/NAD(P)-binding domain"/>
    <property type="match status" value="1"/>
</dbReference>
<accession>B4LVU0</accession>